<feature type="transmembrane region" description="Helical" evidence="7">
    <location>
        <begin position="20"/>
        <end position="42"/>
    </location>
</feature>
<comment type="subcellular location">
    <subcellularLocation>
        <location evidence="1 7">Cell membrane</location>
        <topology evidence="1 7">Multi-pass membrane protein</topology>
    </subcellularLocation>
</comment>
<dbReference type="GO" id="GO:0043190">
    <property type="term" value="C:ATP-binding cassette (ABC) transporter complex"/>
    <property type="evidence" value="ECO:0007669"/>
    <property type="project" value="InterPro"/>
</dbReference>
<dbReference type="EMBL" id="QPJC01000005">
    <property type="protein sequence ID" value="RCW44024.1"/>
    <property type="molecule type" value="Genomic_DNA"/>
</dbReference>
<dbReference type="AlphaFoldDB" id="A0A368VQZ2"/>
<keyword evidence="11" id="KW-1185">Reference proteome</keyword>
<dbReference type="GO" id="GO:0006865">
    <property type="term" value="P:amino acid transport"/>
    <property type="evidence" value="ECO:0007669"/>
    <property type="project" value="TreeGrafter"/>
</dbReference>
<sequence>MTNSVLYEAPGPRAKRRARYTSIVVGVALLGIAAWAVAQLAAAGQFTMNKWGPLVDPSHEYFAALWNILGQGLVNTLQAAALSIALSLVIGTAMALTRITSAPWYRWAVVGVIELLRGIPVVIAIFFAARVLPELGIELPLLWYLVIGLTAYNSVIIAEIVRAGILSLPRGQSEAAYALGMRRSQVLLTVLLPQAFRTMLPALISQLVVVLKDTSLGYVISYPELVQEAEIAIQNLNNPIQIYFVVAVVFIAINYSLSRLAVFTERRLSRGRQGPSRPARPHRTPAATGNATGGGH</sequence>
<keyword evidence="2 7" id="KW-0813">Transport</keyword>
<dbReference type="Proteomes" id="UP000253495">
    <property type="component" value="Unassembled WGS sequence"/>
</dbReference>
<evidence type="ECO:0000256" key="4">
    <source>
        <dbReference type="ARBA" id="ARBA00022692"/>
    </source>
</evidence>
<dbReference type="PROSITE" id="PS50928">
    <property type="entry name" value="ABC_TM1"/>
    <property type="match status" value="1"/>
</dbReference>
<dbReference type="InterPro" id="IPR000515">
    <property type="entry name" value="MetI-like"/>
</dbReference>
<gene>
    <name evidence="10" type="ORF">DFQ14_105169</name>
</gene>
<evidence type="ECO:0000256" key="6">
    <source>
        <dbReference type="ARBA" id="ARBA00023136"/>
    </source>
</evidence>
<dbReference type="SUPFAM" id="SSF161098">
    <property type="entry name" value="MetI-like"/>
    <property type="match status" value="1"/>
</dbReference>
<evidence type="ECO:0000313" key="11">
    <source>
        <dbReference type="Proteomes" id="UP000253495"/>
    </source>
</evidence>
<feature type="transmembrane region" description="Helical" evidence="7">
    <location>
        <begin position="108"/>
        <end position="129"/>
    </location>
</feature>
<dbReference type="InterPro" id="IPR043429">
    <property type="entry name" value="ArtM/GltK/GlnP/TcyL/YhdX-like"/>
</dbReference>
<evidence type="ECO:0000256" key="5">
    <source>
        <dbReference type="ARBA" id="ARBA00022989"/>
    </source>
</evidence>
<accession>A0A368VQZ2</accession>
<dbReference type="PANTHER" id="PTHR30614:SF21">
    <property type="entry name" value="AMINO ACID ABC TRANSPORTER PERMEASE"/>
    <property type="match status" value="1"/>
</dbReference>
<keyword evidence="4 7" id="KW-0812">Transmembrane</keyword>
<dbReference type="CDD" id="cd06261">
    <property type="entry name" value="TM_PBP2"/>
    <property type="match status" value="1"/>
</dbReference>
<evidence type="ECO:0000256" key="7">
    <source>
        <dbReference type="RuleBase" id="RU363032"/>
    </source>
</evidence>
<proteinExistence type="inferred from homology"/>
<feature type="region of interest" description="Disordered" evidence="8">
    <location>
        <begin position="271"/>
        <end position="296"/>
    </location>
</feature>
<comment type="caution">
    <text evidence="10">The sequence shown here is derived from an EMBL/GenBank/DDBJ whole genome shotgun (WGS) entry which is preliminary data.</text>
</comment>
<keyword evidence="6 7" id="KW-0472">Membrane</keyword>
<dbReference type="InterPro" id="IPR010065">
    <property type="entry name" value="AA_ABC_transptr_permease_3TM"/>
</dbReference>
<keyword evidence="5 7" id="KW-1133">Transmembrane helix</keyword>
<evidence type="ECO:0000256" key="8">
    <source>
        <dbReference type="SAM" id="MobiDB-lite"/>
    </source>
</evidence>
<evidence type="ECO:0000256" key="3">
    <source>
        <dbReference type="ARBA" id="ARBA00022475"/>
    </source>
</evidence>
<dbReference type="Gene3D" id="1.10.3720.10">
    <property type="entry name" value="MetI-like"/>
    <property type="match status" value="1"/>
</dbReference>
<dbReference type="PANTHER" id="PTHR30614">
    <property type="entry name" value="MEMBRANE COMPONENT OF AMINO ACID ABC TRANSPORTER"/>
    <property type="match status" value="1"/>
</dbReference>
<protein>
    <submittedName>
        <fullName evidence="10">Amino acid ABC transporter membrane protein 2 (PAAT family)</fullName>
    </submittedName>
</protein>
<feature type="transmembrane region" description="Helical" evidence="7">
    <location>
        <begin position="240"/>
        <end position="262"/>
    </location>
</feature>
<reference evidence="10 11" key="1">
    <citation type="submission" date="2018-07" db="EMBL/GenBank/DDBJ databases">
        <title>Genomic Encyclopedia of Type Strains, Phase III (KMG-III): the genomes of soil and plant-associated and newly described type strains.</title>
        <authorList>
            <person name="Whitman W."/>
        </authorList>
    </citation>
    <scope>NUCLEOTIDE SEQUENCE [LARGE SCALE GENOMIC DNA]</scope>
    <source>
        <strain evidence="10 11">CECT 8575</strain>
    </source>
</reference>
<evidence type="ECO:0000259" key="9">
    <source>
        <dbReference type="PROSITE" id="PS50928"/>
    </source>
</evidence>
<feature type="transmembrane region" description="Helical" evidence="7">
    <location>
        <begin position="76"/>
        <end position="96"/>
    </location>
</feature>
<evidence type="ECO:0000256" key="2">
    <source>
        <dbReference type="ARBA" id="ARBA00022448"/>
    </source>
</evidence>
<feature type="transmembrane region" description="Helical" evidence="7">
    <location>
        <begin position="141"/>
        <end position="165"/>
    </location>
</feature>
<evidence type="ECO:0000256" key="1">
    <source>
        <dbReference type="ARBA" id="ARBA00004651"/>
    </source>
</evidence>
<comment type="similarity">
    <text evidence="7">Belongs to the binding-protein-dependent transport system permease family.</text>
</comment>
<feature type="domain" description="ABC transmembrane type-1" evidence="9">
    <location>
        <begin position="73"/>
        <end position="261"/>
    </location>
</feature>
<dbReference type="NCBIfam" id="TIGR01726">
    <property type="entry name" value="HEQRo_perm_3TM"/>
    <property type="match status" value="1"/>
</dbReference>
<dbReference type="RefSeq" id="WP_114453023.1">
    <property type="nucleotide sequence ID" value="NZ_QPJC01000005.1"/>
</dbReference>
<organism evidence="10 11">
    <name type="scientific">Halopolyspora algeriensis</name>
    <dbReference type="NCBI Taxonomy" id="1500506"/>
    <lineage>
        <taxon>Bacteria</taxon>
        <taxon>Bacillati</taxon>
        <taxon>Actinomycetota</taxon>
        <taxon>Actinomycetes</taxon>
        <taxon>Actinomycetes incertae sedis</taxon>
        <taxon>Halopolyspora</taxon>
    </lineage>
</organism>
<evidence type="ECO:0000313" key="10">
    <source>
        <dbReference type="EMBL" id="RCW44024.1"/>
    </source>
</evidence>
<dbReference type="InterPro" id="IPR035906">
    <property type="entry name" value="MetI-like_sf"/>
</dbReference>
<dbReference type="Pfam" id="PF00528">
    <property type="entry name" value="BPD_transp_1"/>
    <property type="match status" value="1"/>
</dbReference>
<dbReference type="OrthoDB" id="4543034at2"/>
<feature type="transmembrane region" description="Helical" evidence="7">
    <location>
        <begin position="186"/>
        <end position="209"/>
    </location>
</feature>
<keyword evidence="3" id="KW-1003">Cell membrane</keyword>
<dbReference type="GO" id="GO:0022857">
    <property type="term" value="F:transmembrane transporter activity"/>
    <property type="evidence" value="ECO:0007669"/>
    <property type="project" value="InterPro"/>
</dbReference>
<name>A0A368VQZ2_9ACTN</name>